<protein>
    <submittedName>
        <fullName evidence="1">Uncharacterized protein</fullName>
    </submittedName>
</protein>
<sequence>MWIKAFFGLKLWYNIQPIHYENTPTGFSSFRSKNTSPPTQNDQLLNEYFVIKAYASESGLSPENDQNI</sequence>
<evidence type="ECO:0000313" key="2">
    <source>
        <dbReference type="Proteomes" id="UP000684084"/>
    </source>
</evidence>
<reference evidence="1" key="1">
    <citation type="submission" date="2020-05" db="EMBL/GenBank/DDBJ databases">
        <authorList>
            <person name="Rincon C."/>
            <person name="Sanders R I."/>
            <person name="Robbins C."/>
            <person name="Chaturvedi A."/>
        </authorList>
    </citation>
    <scope>NUCLEOTIDE SEQUENCE</scope>
    <source>
        <strain evidence="1">CHB12</strain>
    </source>
</reference>
<gene>
    <name evidence="1" type="ORF">CHRIB12_LOCUS429</name>
</gene>
<dbReference type="Proteomes" id="UP000684084">
    <property type="component" value="Unassembled WGS sequence"/>
</dbReference>
<dbReference type="AlphaFoldDB" id="A0A916DXS0"/>
<proteinExistence type="predicted"/>
<organism evidence="1 2">
    <name type="scientific">Rhizophagus irregularis</name>
    <dbReference type="NCBI Taxonomy" id="588596"/>
    <lineage>
        <taxon>Eukaryota</taxon>
        <taxon>Fungi</taxon>
        <taxon>Fungi incertae sedis</taxon>
        <taxon>Mucoromycota</taxon>
        <taxon>Glomeromycotina</taxon>
        <taxon>Glomeromycetes</taxon>
        <taxon>Glomerales</taxon>
        <taxon>Glomeraceae</taxon>
        <taxon>Rhizophagus</taxon>
    </lineage>
</organism>
<comment type="caution">
    <text evidence="1">The sequence shown here is derived from an EMBL/GenBank/DDBJ whole genome shotgun (WGS) entry which is preliminary data.</text>
</comment>
<dbReference type="OrthoDB" id="2303305at2759"/>
<accession>A0A916DXS0</accession>
<name>A0A916DXS0_9GLOM</name>
<dbReference type="EMBL" id="CAGKOT010000001">
    <property type="protein sequence ID" value="CAB5295469.1"/>
    <property type="molecule type" value="Genomic_DNA"/>
</dbReference>
<evidence type="ECO:0000313" key="1">
    <source>
        <dbReference type="EMBL" id="CAB5295469.1"/>
    </source>
</evidence>